<dbReference type="InterPro" id="IPR058627">
    <property type="entry name" value="MdtA-like_C"/>
</dbReference>
<dbReference type="EMBL" id="VSSQ01120872">
    <property type="protein sequence ID" value="MPN53592.1"/>
    <property type="molecule type" value="Genomic_DNA"/>
</dbReference>
<organism evidence="2">
    <name type="scientific">bioreactor metagenome</name>
    <dbReference type="NCBI Taxonomy" id="1076179"/>
    <lineage>
        <taxon>unclassified sequences</taxon>
        <taxon>metagenomes</taxon>
        <taxon>ecological metagenomes</taxon>
    </lineage>
</organism>
<feature type="domain" description="Multidrug resistance protein MdtA-like C-terminal permuted SH3" evidence="1">
    <location>
        <begin position="18"/>
        <end position="57"/>
    </location>
</feature>
<evidence type="ECO:0000259" key="1">
    <source>
        <dbReference type="Pfam" id="PF25967"/>
    </source>
</evidence>
<evidence type="ECO:0000313" key="2">
    <source>
        <dbReference type="EMBL" id="MPN53592.1"/>
    </source>
</evidence>
<comment type="caution">
    <text evidence="2">The sequence shown here is derived from an EMBL/GenBank/DDBJ whole genome shotgun (WGS) entry which is preliminary data.</text>
</comment>
<protein>
    <recommendedName>
        <fullName evidence="1">Multidrug resistance protein MdtA-like C-terminal permuted SH3 domain-containing protein</fullName>
    </recommendedName>
</protein>
<dbReference type="Pfam" id="PF25967">
    <property type="entry name" value="RND-MFP_C"/>
    <property type="match status" value="1"/>
</dbReference>
<dbReference type="Gene3D" id="2.40.420.20">
    <property type="match status" value="1"/>
</dbReference>
<name>A0A645IRY7_9ZZZZ</name>
<dbReference type="AlphaFoldDB" id="A0A645IRY7"/>
<gene>
    <name evidence="2" type="ORF">SDC9_201256</name>
</gene>
<proteinExistence type="predicted"/>
<sequence>MVETYLIKSQTGEDGLDDYYVLMLMNGVPIKKFITVGIQNKDYTEVTSGLNEGDEIVYLAS</sequence>
<accession>A0A645IRY7</accession>
<reference evidence="2" key="1">
    <citation type="submission" date="2019-08" db="EMBL/GenBank/DDBJ databases">
        <authorList>
            <person name="Kucharzyk K."/>
            <person name="Murdoch R.W."/>
            <person name="Higgins S."/>
            <person name="Loffler F."/>
        </authorList>
    </citation>
    <scope>NUCLEOTIDE SEQUENCE</scope>
</reference>